<evidence type="ECO:0000313" key="1">
    <source>
        <dbReference type="EMBL" id="DAD23410.1"/>
    </source>
</evidence>
<reference evidence="1 2" key="1">
    <citation type="journal article" date="2020" name="Mol. Biol. Evol.">
        <title>Distinct Expression and Methylation Patterns for Genes with Different Fates following a Single Whole-Genome Duplication in Flowering Plants.</title>
        <authorList>
            <person name="Shi T."/>
            <person name="Rahmani R.S."/>
            <person name="Gugger P.F."/>
            <person name="Wang M."/>
            <person name="Li H."/>
            <person name="Zhang Y."/>
            <person name="Li Z."/>
            <person name="Wang Q."/>
            <person name="Van de Peer Y."/>
            <person name="Marchal K."/>
            <person name="Chen J."/>
        </authorList>
    </citation>
    <scope>NUCLEOTIDE SEQUENCE [LARGE SCALE GENOMIC DNA]</scope>
    <source>
        <tissue evidence="1">Leaf</tissue>
    </source>
</reference>
<dbReference type="Pfam" id="PF14476">
    <property type="entry name" value="Chloroplast_duf"/>
    <property type="match status" value="1"/>
</dbReference>
<name>A0A822XSN0_NELNU</name>
<dbReference type="Proteomes" id="UP000607653">
    <property type="component" value="Unassembled WGS sequence"/>
</dbReference>
<keyword evidence="2" id="KW-1185">Reference proteome</keyword>
<protein>
    <submittedName>
        <fullName evidence="1">Uncharacterized protein</fullName>
    </submittedName>
</protein>
<dbReference type="AlphaFoldDB" id="A0A822XSN0"/>
<comment type="caution">
    <text evidence="1">The sequence shown here is derived from an EMBL/GenBank/DDBJ whole genome shotgun (WGS) entry which is preliminary data.</text>
</comment>
<dbReference type="PANTHER" id="PTHR33358">
    <property type="entry name" value="F-BOX PROTEIN WITH A DOMAIN PROTEIN"/>
    <property type="match status" value="1"/>
</dbReference>
<sequence length="456" mass="50297">MATLRTSGLLCSSSSSSYSRRRRVSATLNTPKLQPSSLSFPKIRTTDLVEELKLRSGYTTATTITQTETMPFDAKVATRTMRDDLDVNSKSTVIAELYSIMEAAADRAEMHANIQEQRNNWNHLLLTSINTITITAATMVGLAATVGTGAPLAALKLSSTLLYTAATGMLLVMNKIQPSQLVEEQRNATRLFKQLHGQIRTTLTLGSPSPMDVKDAMDKVFALDRAYPLPLLGVMLDKFPKAVEPAVWWPQQSKLREQDFGGRREGNGWSRKLDEEMKQIVAVLKRKDTEEYLRLGKIALKVNRVLAISGPLLTGLAAVGSAFVGCSSHETWAVLLGVSAGALASVINSLEHGGQVGMVFEMYRSTAGFFRCMEESIESTLKEKDVEKRENGELFELKVALQLGRSLSELRDLAASCFSIFNRWRGQRRVCKQALLISPWIGSSQMIKFCSSSDVF</sequence>
<dbReference type="PANTHER" id="PTHR33358:SF12">
    <property type="entry name" value="F-BOX PROTEIN WITH A DOMAIN PROTEIN"/>
    <property type="match status" value="1"/>
</dbReference>
<evidence type="ECO:0000313" key="2">
    <source>
        <dbReference type="Proteomes" id="UP000607653"/>
    </source>
</evidence>
<dbReference type="InterPro" id="IPR027949">
    <property type="entry name" value="Chloroplast_duf"/>
</dbReference>
<gene>
    <name evidence="1" type="ORF">HUJ06_024873</name>
</gene>
<organism evidence="1 2">
    <name type="scientific">Nelumbo nucifera</name>
    <name type="common">Sacred lotus</name>
    <dbReference type="NCBI Taxonomy" id="4432"/>
    <lineage>
        <taxon>Eukaryota</taxon>
        <taxon>Viridiplantae</taxon>
        <taxon>Streptophyta</taxon>
        <taxon>Embryophyta</taxon>
        <taxon>Tracheophyta</taxon>
        <taxon>Spermatophyta</taxon>
        <taxon>Magnoliopsida</taxon>
        <taxon>Proteales</taxon>
        <taxon>Nelumbonaceae</taxon>
        <taxon>Nelumbo</taxon>
    </lineage>
</organism>
<dbReference type="EMBL" id="DUZY01000001">
    <property type="protein sequence ID" value="DAD23410.1"/>
    <property type="molecule type" value="Genomic_DNA"/>
</dbReference>
<proteinExistence type="predicted"/>
<accession>A0A822XSN0</accession>